<evidence type="ECO:0000313" key="2">
    <source>
        <dbReference type="EMBL" id="PHQ16512.1"/>
    </source>
</evidence>
<comment type="caution">
    <text evidence="2">The sequence shown here is derived from an EMBL/GenBank/DDBJ whole genome shotgun (WGS) entry which is preliminary data.</text>
</comment>
<protein>
    <recommendedName>
        <fullName evidence="1">DUF4123 domain-containing protein</fullName>
    </recommendedName>
</protein>
<reference evidence="2 3" key="1">
    <citation type="submission" date="2017-09" db="EMBL/GenBank/DDBJ databases">
        <title>The draft genome sequences of Marinobacter sp. PWS21.</title>
        <authorList>
            <person name="Cao J."/>
        </authorList>
    </citation>
    <scope>NUCLEOTIDE SEQUENCE [LARGE SCALE GENOMIC DNA]</scope>
    <source>
        <strain evidence="2 3">PWS21</strain>
    </source>
</reference>
<evidence type="ECO:0000259" key="1">
    <source>
        <dbReference type="Pfam" id="PF13503"/>
    </source>
</evidence>
<dbReference type="AlphaFoldDB" id="A0A2G1UPW7"/>
<dbReference type="RefSeq" id="WP_099613675.1">
    <property type="nucleotide sequence ID" value="NZ_KZ319368.1"/>
</dbReference>
<keyword evidence="3" id="KW-1185">Reference proteome</keyword>
<evidence type="ECO:0000313" key="3">
    <source>
        <dbReference type="Proteomes" id="UP000231409"/>
    </source>
</evidence>
<dbReference type="EMBL" id="NTFH01000004">
    <property type="protein sequence ID" value="PHQ16512.1"/>
    <property type="molecule type" value="Genomic_DNA"/>
</dbReference>
<accession>A0A2G1UPW7</accession>
<organism evidence="2 3">
    <name type="scientific">Marinobacter profundi</name>
    <dbReference type="NCBI Taxonomy" id="2666256"/>
    <lineage>
        <taxon>Bacteria</taxon>
        <taxon>Pseudomonadati</taxon>
        <taxon>Pseudomonadota</taxon>
        <taxon>Gammaproteobacteria</taxon>
        <taxon>Pseudomonadales</taxon>
        <taxon>Marinobacteraceae</taxon>
        <taxon>Marinobacter</taxon>
    </lineage>
</organism>
<dbReference type="Proteomes" id="UP000231409">
    <property type="component" value="Unassembled WGS sequence"/>
</dbReference>
<dbReference type="Pfam" id="PF13503">
    <property type="entry name" value="DUF4123"/>
    <property type="match status" value="1"/>
</dbReference>
<dbReference type="InterPro" id="IPR025391">
    <property type="entry name" value="DUF4123"/>
</dbReference>
<sequence length="292" mass="32132">MMKPVPAHELLATGRWCWNYLLIDGMALPNAERQLYQADEFPHYLNLYAGTHWEAIADLGPLLIAVTDQNPFIQRFLEEGFAAEWGYLIQSPQDLPTLAAQFRQCITVRHASGSDLVLRFGEPEVATAMFTELDAFRRWRPALEALLVPDALNWQWQHIAIASIAETVPALPVTLSEQDVARLSQVDERSLLKRLVAHLDRFFLGWDSGSGRAAGVVNLGGLISRAKTAGYTSERSLTQWANVFGYGGAPASAAELPPALLSLLDAPPELSRIDLHARDAAILARAISAVPD</sequence>
<gene>
    <name evidence="2" type="ORF">CLH61_05465</name>
</gene>
<name>A0A2G1UPW7_9GAMM</name>
<proteinExistence type="predicted"/>
<feature type="domain" description="DUF4123" evidence="1">
    <location>
        <begin position="20"/>
        <end position="135"/>
    </location>
</feature>